<keyword evidence="4" id="KW-1185">Reference proteome</keyword>
<sequence>MTPLDAKQARSREGGPSFPLSHRLLRLAWSLTWTLLGRWTPVPFHGWRRFLLCSFGADLHPTARVYPTVKVWYPPNLAMREHACLGPDVNCYCMDRIELGPYAVVSQGTYLCGGSHDVDDPHFQLITKPILIGCNAWVAAQAFVGPGVTVGEGAVLGARSVTVKNLEPYTIYAGNPAKLLRKRKLDGAGA</sequence>
<dbReference type="Gene3D" id="2.160.10.10">
    <property type="entry name" value="Hexapeptide repeat proteins"/>
    <property type="match status" value="1"/>
</dbReference>
<dbReference type="PANTHER" id="PTHR23416:SF23">
    <property type="entry name" value="ACETYLTRANSFERASE C18B11.09C-RELATED"/>
    <property type="match status" value="1"/>
</dbReference>
<dbReference type="Proteomes" id="UP000287687">
    <property type="component" value="Unassembled WGS sequence"/>
</dbReference>
<organism evidence="3 4">
    <name type="scientific">Neorhizobium lilium</name>
    <dbReference type="NCBI Taxonomy" id="2503024"/>
    <lineage>
        <taxon>Bacteria</taxon>
        <taxon>Pseudomonadati</taxon>
        <taxon>Pseudomonadota</taxon>
        <taxon>Alphaproteobacteria</taxon>
        <taxon>Hyphomicrobiales</taxon>
        <taxon>Rhizobiaceae</taxon>
        <taxon>Rhizobium/Agrobacterium group</taxon>
        <taxon>Neorhizobium</taxon>
    </lineage>
</organism>
<gene>
    <name evidence="3" type="ORF">EPK99_09290</name>
</gene>
<dbReference type="RefSeq" id="WP_128442749.1">
    <property type="nucleotide sequence ID" value="NZ_SBIP01000002.1"/>
</dbReference>
<evidence type="ECO:0000313" key="3">
    <source>
        <dbReference type="EMBL" id="RWX78772.1"/>
    </source>
</evidence>
<accession>A0A444LI87</accession>
<proteinExistence type="inferred from homology"/>
<dbReference type="GO" id="GO:0008374">
    <property type="term" value="F:O-acyltransferase activity"/>
    <property type="evidence" value="ECO:0007669"/>
    <property type="project" value="TreeGrafter"/>
</dbReference>
<dbReference type="SUPFAM" id="SSF51161">
    <property type="entry name" value="Trimeric LpxA-like enzymes"/>
    <property type="match status" value="1"/>
</dbReference>
<protein>
    <submittedName>
        <fullName evidence="3">Putative colanic acid biosynthesis acetyltransferase</fullName>
    </submittedName>
</protein>
<comment type="caution">
    <text evidence="3">The sequence shown here is derived from an EMBL/GenBank/DDBJ whole genome shotgun (WGS) entry which is preliminary data.</text>
</comment>
<reference evidence="3 4" key="1">
    <citation type="submission" date="2019-01" db="EMBL/GenBank/DDBJ databases">
        <title>The draft genome of Rhizobium sp. 24NR.</title>
        <authorList>
            <person name="Liu L."/>
            <person name="Liang L."/>
            <person name="Shi S."/>
            <person name="Xu L."/>
            <person name="Wang X."/>
            <person name="Li L."/>
            <person name="Zhang X."/>
        </authorList>
    </citation>
    <scope>NUCLEOTIDE SEQUENCE [LARGE SCALE GENOMIC DNA]</scope>
    <source>
        <strain evidence="3 4">24NR</strain>
    </source>
</reference>
<dbReference type="InterPro" id="IPR001451">
    <property type="entry name" value="Hexapep"/>
</dbReference>
<dbReference type="PANTHER" id="PTHR23416">
    <property type="entry name" value="SIALIC ACID SYNTHASE-RELATED"/>
    <property type="match status" value="1"/>
</dbReference>
<evidence type="ECO:0000256" key="2">
    <source>
        <dbReference type="ARBA" id="ARBA00022679"/>
    </source>
</evidence>
<dbReference type="CDD" id="cd05825">
    <property type="entry name" value="LbH_wcaF_like"/>
    <property type="match status" value="1"/>
</dbReference>
<evidence type="ECO:0000313" key="4">
    <source>
        <dbReference type="Proteomes" id="UP000287687"/>
    </source>
</evidence>
<dbReference type="GO" id="GO:0005829">
    <property type="term" value="C:cytosol"/>
    <property type="evidence" value="ECO:0007669"/>
    <property type="project" value="TreeGrafter"/>
</dbReference>
<dbReference type="InterPro" id="IPR051159">
    <property type="entry name" value="Hexapeptide_acetyltransf"/>
</dbReference>
<name>A0A444LI87_9HYPH</name>
<comment type="similarity">
    <text evidence="1">Belongs to the transferase hexapeptide repeat family.</text>
</comment>
<dbReference type="InterPro" id="IPR011004">
    <property type="entry name" value="Trimer_LpxA-like_sf"/>
</dbReference>
<evidence type="ECO:0000256" key="1">
    <source>
        <dbReference type="ARBA" id="ARBA00007274"/>
    </source>
</evidence>
<dbReference type="OrthoDB" id="9815592at2"/>
<dbReference type="EMBL" id="SBIP01000002">
    <property type="protein sequence ID" value="RWX78772.1"/>
    <property type="molecule type" value="Genomic_DNA"/>
</dbReference>
<keyword evidence="2 3" id="KW-0808">Transferase</keyword>
<dbReference type="AlphaFoldDB" id="A0A444LI87"/>
<dbReference type="Pfam" id="PF00132">
    <property type="entry name" value="Hexapep"/>
    <property type="match status" value="1"/>
</dbReference>